<comment type="caution">
    <text evidence="4">The sequence shown here is derived from an EMBL/GenBank/DDBJ whole genome shotgun (WGS) entry which is preliminary data.</text>
</comment>
<sequence>MGASSSTIGNFEHFSEKFQPTLCRLRIDENLFFSPASIALALSMCAVGARHLTLKQMLDVLGFRSIEDLIKTSEQVLNVFSVVSQDPSIQMKLAHRLYVQKSYQVEQDYLELIQKSFSSDVQFEDFKIELTRTISKINAWVEQQTDQLVNLTPLPDDIPKDAGLIVISCVYFKGTWESKFNEKLTDYNATFYETNGTTSKVTLMVQREKFLYARNKSLRAQIVHIPYKHSSKDVQLMFTIILPKAAAPIHRLEQKFTSKPQLLQNAMKLENAKSRDLLLHVPKFKIESTFELKSVLQRLRMKYPFDQNIANFTGIVSSQDAGSQLLIDKVIHKAVIDVNEQGTDSDAVQAFSGSKATTFEGPWKKRPIVFRANRPFLFYIREVRQNVTLFAGKFGNNEILSS</sequence>
<dbReference type="PANTHER" id="PTHR11461:SF211">
    <property type="entry name" value="GH10112P-RELATED"/>
    <property type="match status" value="1"/>
</dbReference>
<dbReference type="InterPro" id="IPR000215">
    <property type="entry name" value="Serpin_fam"/>
</dbReference>
<comment type="similarity">
    <text evidence="1 2">Belongs to the serpin family.</text>
</comment>
<dbReference type="InterPro" id="IPR036186">
    <property type="entry name" value="Serpin_sf"/>
</dbReference>
<protein>
    <recommendedName>
        <fullName evidence="3">Serpin domain-containing protein</fullName>
    </recommendedName>
</protein>
<reference evidence="4" key="1">
    <citation type="submission" date="2021-02" db="EMBL/GenBank/DDBJ databases">
        <authorList>
            <person name="Nowell W R."/>
        </authorList>
    </citation>
    <scope>NUCLEOTIDE SEQUENCE</scope>
</reference>
<evidence type="ECO:0000313" key="6">
    <source>
        <dbReference type="Proteomes" id="UP000663828"/>
    </source>
</evidence>
<dbReference type="GO" id="GO:0004867">
    <property type="term" value="F:serine-type endopeptidase inhibitor activity"/>
    <property type="evidence" value="ECO:0007669"/>
    <property type="project" value="InterPro"/>
</dbReference>
<dbReference type="EMBL" id="CAJNOJ010000266">
    <property type="protein sequence ID" value="CAF1353387.1"/>
    <property type="molecule type" value="Genomic_DNA"/>
</dbReference>
<dbReference type="Proteomes" id="UP000663828">
    <property type="component" value="Unassembled WGS sequence"/>
</dbReference>
<dbReference type="SMART" id="SM00093">
    <property type="entry name" value="SERPIN"/>
    <property type="match status" value="1"/>
</dbReference>
<dbReference type="InterPro" id="IPR023795">
    <property type="entry name" value="Serpin_CS"/>
</dbReference>
<evidence type="ECO:0000259" key="3">
    <source>
        <dbReference type="SMART" id="SM00093"/>
    </source>
</evidence>
<dbReference type="GO" id="GO:0005615">
    <property type="term" value="C:extracellular space"/>
    <property type="evidence" value="ECO:0007669"/>
    <property type="project" value="InterPro"/>
</dbReference>
<dbReference type="PROSITE" id="PS00284">
    <property type="entry name" value="SERPIN"/>
    <property type="match status" value="1"/>
</dbReference>
<dbReference type="SUPFAM" id="SSF56574">
    <property type="entry name" value="Serpins"/>
    <property type="match status" value="1"/>
</dbReference>
<evidence type="ECO:0000256" key="2">
    <source>
        <dbReference type="RuleBase" id="RU000411"/>
    </source>
</evidence>
<dbReference type="Proteomes" id="UP000663852">
    <property type="component" value="Unassembled WGS sequence"/>
</dbReference>
<dbReference type="InterPro" id="IPR042178">
    <property type="entry name" value="Serpin_sf_1"/>
</dbReference>
<evidence type="ECO:0000313" key="4">
    <source>
        <dbReference type="EMBL" id="CAF0877986.1"/>
    </source>
</evidence>
<organism evidence="4 6">
    <name type="scientific">Adineta ricciae</name>
    <name type="common">Rotifer</name>
    <dbReference type="NCBI Taxonomy" id="249248"/>
    <lineage>
        <taxon>Eukaryota</taxon>
        <taxon>Metazoa</taxon>
        <taxon>Spiralia</taxon>
        <taxon>Gnathifera</taxon>
        <taxon>Rotifera</taxon>
        <taxon>Eurotatoria</taxon>
        <taxon>Bdelloidea</taxon>
        <taxon>Adinetida</taxon>
        <taxon>Adinetidae</taxon>
        <taxon>Adineta</taxon>
    </lineage>
</organism>
<feature type="domain" description="Serpin" evidence="3">
    <location>
        <begin position="19"/>
        <end position="397"/>
    </location>
</feature>
<proteinExistence type="inferred from homology"/>
<dbReference type="InterPro" id="IPR023796">
    <property type="entry name" value="Serpin_dom"/>
</dbReference>
<keyword evidence="6" id="KW-1185">Reference proteome</keyword>
<gene>
    <name evidence="5" type="ORF">EDS130_LOCUS33411</name>
    <name evidence="4" type="ORF">XAT740_LOCUS6846</name>
</gene>
<dbReference type="Gene3D" id="3.30.497.10">
    <property type="entry name" value="Antithrombin, subunit I, domain 2"/>
    <property type="match status" value="1"/>
</dbReference>
<dbReference type="Pfam" id="PF00079">
    <property type="entry name" value="Serpin"/>
    <property type="match status" value="1"/>
</dbReference>
<dbReference type="PANTHER" id="PTHR11461">
    <property type="entry name" value="SERINE PROTEASE INHIBITOR, SERPIN"/>
    <property type="match status" value="1"/>
</dbReference>
<dbReference type="CDD" id="cd00172">
    <property type="entry name" value="serpin"/>
    <property type="match status" value="1"/>
</dbReference>
<dbReference type="Gene3D" id="2.30.39.10">
    <property type="entry name" value="Alpha-1-antitrypsin, domain 1"/>
    <property type="match status" value="1"/>
</dbReference>
<accession>A0A813XLJ7</accession>
<dbReference type="InterPro" id="IPR042185">
    <property type="entry name" value="Serpin_sf_2"/>
</dbReference>
<name>A0A813XLJ7_ADIRI</name>
<dbReference type="EMBL" id="CAJNOR010000316">
    <property type="protein sequence ID" value="CAF0877986.1"/>
    <property type="molecule type" value="Genomic_DNA"/>
</dbReference>
<evidence type="ECO:0000313" key="5">
    <source>
        <dbReference type="EMBL" id="CAF1353387.1"/>
    </source>
</evidence>
<dbReference type="OrthoDB" id="671595at2759"/>
<dbReference type="AlphaFoldDB" id="A0A813XLJ7"/>
<evidence type="ECO:0000256" key="1">
    <source>
        <dbReference type="ARBA" id="ARBA00009500"/>
    </source>
</evidence>